<accession>A0A2S4LAD7</accession>
<evidence type="ECO:0000313" key="3">
    <source>
        <dbReference type="Proteomes" id="UP000237481"/>
    </source>
</evidence>
<comment type="caution">
    <text evidence="2">The sequence shown here is derived from an EMBL/GenBank/DDBJ whole genome shotgun (WGS) entry which is preliminary data.</text>
</comment>
<gene>
    <name evidence="2" type="ORF">TPAR_00395</name>
</gene>
<name>A0A2S4LAD7_9HYPO</name>
<evidence type="ECO:0000313" key="2">
    <source>
        <dbReference type="EMBL" id="POR39405.1"/>
    </source>
</evidence>
<evidence type="ECO:0000256" key="1">
    <source>
        <dbReference type="SAM" id="MobiDB-lite"/>
    </source>
</evidence>
<organism evidence="2 3">
    <name type="scientific">Tolypocladium paradoxum</name>
    <dbReference type="NCBI Taxonomy" id="94208"/>
    <lineage>
        <taxon>Eukaryota</taxon>
        <taxon>Fungi</taxon>
        <taxon>Dikarya</taxon>
        <taxon>Ascomycota</taxon>
        <taxon>Pezizomycotina</taxon>
        <taxon>Sordariomycetes</taxon>
        <taxon>Hypocreomycetidae</taxon>
        <taxon>Hypocreales</taxon>
        <taxon>Ophiocordycipitaceae</taxon>
        <taxon>Tolypocladium</taxon>
    </lineage>
</organism>
<proteinExistence type="predicted"/>
<reference evidence="2 3" key="1">
    <citation type="submission" date="2018-01" db="EMBL/GenBank/DDBJ databases">
        <title>Harnessing the power of phylogenomics to disentangle the directionality and signatures of interkingdom host jumping in the parasitic fungal genus Tolypocladium.</title>
        <authorList>
            <person name="Quandt C.A."/>
            <person name="Patterson W."/>
            <person name="Spatafora J.W."/>
        </authorList>
    </citation>
    <scope>NUCLEOTIDE SEQUENCE [LARGE SCALE GENOMIC DNA]</scope>
    <source>
        <strain evidence="2 3">NRBC 100945</strain>
    </source>
</reference>
<dbReference type="Proteomes" id="UP000237481">
    <property type="component" value="Unassembled WGS sequence"/>
</dbReference>
<sequence length="68" mass="7572">MSPQTPPQEGPYRCRPTGSSRGIPAAVFGRILRRDDVNAPATWNLRTSFYPARAAARNSFSRFTARDC</sequence>
<dbReference type="AlphaFoldDB" id="A0A2S4LAD7"/>
<keyword evidence="3" id="KW-1185">Reference proteome</keyword>
<dbReference type="EMBL" id="PKSG01000042">
    <property type="protein sequence ID" value="POR39405.1"/>
    <property type="molecule type" value="Genomic_DNA"/>
</dbReference>
<feature type="region of interest" description="Disordered" evidence="1">
    <location>
        <begin position="1"/>
        <end position="21"/>
    </location>
</feature>
<protein>
    <submittedName>
        <fullName evidence="2">Uncharacterized protein</fullName>
    </submittedName>
</protein>